<dbReference type="Proteomes" id="UP000309016">
    <property type="component" value="Chromosome"/>
</dbReference>
<feature type="chain" id="PRO_5022807882" evidence="1">
    <location>
        <begin position="28"/>
        <end position="87"/>
    </location>
</feature>
<reference evidence="2 3" key="1">
    <citation type="submission" date="2019-06" db="EMBL/GenBank/DDBJ databases">
        <title>Complete genome sequence of Antarcticibacterium flavum KCTC 52984T from an Antarctic marine sediment.</title>
        <authorList>
            <person name="Lee Y.M."/>
            <person name="Shin S.C."/>
        </authorList>
    </citation>
    <scope>NUCLEOTIDE SEQUENCE [LARGE SCALE GENOMIC DNA]</scope>
    <source>
        <strain evidence="2 3">KCTC 52984</strain>
    </source>
</reference>
<gene>
    <name evidence="2" type="ORF">FHG64_06250</name>
</gene>
<evidence type="ECO:0000256" key="1">
    <source>
        <dbReference type="SAM" id="SignalP"/>
    </source>
</evidence>
<dbReference type="AlphaFoldDB" id="A0A5B7X332"/>
<sequence length="87" mass="9651">MKTKFLLPVLAMIFAIGMSFTTVNSSADEALDYIRVGSDWQEIPEIDCGSGSLTCQVRMEDGSIHEVYDTPSLSSRKKTSRTTPFQL</sequence>
<evidence type="ECO:0000313" key="2">
    <source>
        <dbReference type="EMBL" id="QCY69038.1"/>
    </source>
</evidence>
<protein>
    <submittedName>
        <fullName evidence="2">Uncharacterized protein</fullName>
    </submittedName>
</protein>
<evidence type="ECO:0000313" key="3">
    <source>
        <dbReference type="Proteomes" id="UP000309016"/>
    </source>
</evidence>
<organism evidence="2 3">
    <name type="scientific">Antarcticibacterium flavum</name>
    <dbReference type="NCBI Taxonomy" id="2058175"/>
    <lineage>
        <taxon>Bacteria</taxon>
        <taxon>Pseudomonadati</taxon>
        <taxon>Bacteroidota</taxon>
        <taxon>Flavobacteriia</taxon>
        <taxon>Flavobacteriales</taxon>
        <taxon>Flavobacteriaceae</taxon>
        <taxon>Antarcticibacterium</taxon>
    </lineage>
</organism>
<proteinExistence type="predicted"/>
<dbReference type="KEGG" id="afla:FHG64_06250"/>
<dbReference type="RefSeq" id="WP_139065620.1">
    <property type="nucleotide sequence ID" value="NZ_CP040812.1"/>
</dbReference>
<feature type="signal peptide" evidence="1">
    <location>
        <begin position="1"/>
        <end position="27"/>
    </location>
</feature>
<keyword evidence="3" id="KW-1185">Reference proteome</keyword>
<accession>A0A5B7X332</accession>
<dbReference type="Pfam" id="PF20130">
    <property type="entry name" value="DUF6520"/>
    <property type="match status" value="1"/>
</dbReference>
<name>A0A5B7X332_9FLAO</name>
<dbReference type="EMBL" id="CP040812">
    <property type="protein sequence ID" value="QCY69038.1"/>
    <property type="molecule type" value="Genomic_DNA"/>
</dbReference>
<keyword evidence="1" id="KW-0732">Signal</keyword>
<dbReference type="InterPro" id="IPR045391">
    <property type="entry name" value="DUF6520"/>
</dbReference>
<dbReference type="OrthoDB" id="1450052at2"/>